<evidence type="ECO:0000313" key="2">
    <source>
        <dbReference type="EMBL" id="MFC5472320.1"/>
    </source>
</evidence>
<comment type="caution">
    <text evidence="2">The sequence shown here is derived from an EMBL/GenBank/DDBJ whole genome shotgun (WGS) entry which is preliminary data.</text>
</comment>
<evidence type="ECO:0008006" key="4">
    <source>
        <dbReference type="Google" id="ProtNLM"/>
    </source>
</evidence>
<dbReference type="EMBL" id="JBHSMH010000120">
    <property type="protein sequence ID" value="MFC5472320.1"/>
    <property type="molecule type" value="Genomic_DNA"/>
</dbReference>
<sequence>MKLKFYSFLIIVLLLCSCGVKGNSNVIVQGKDTGNPELNKVINNYFQNFDDINKWSPYATDEFIKRVYLWCSGDLSESKSIEEMKSIYYEINKDSLRLNGYQIEEVKERSTDNIIIFVKREWENGQEDQTFYSFIKANQEWKVDDRF</sequence>
<evidence type="ECO:0000256" key="1">
    <source>
        <dbReference type="SAM" id="SignalP"/>
    </source>
</evidence>
<proteinExistence type="predicted"/>
<keyword evidence="3" id="KW-1185">Reference proteome</keyword>
<name>A0ABW0M2G5_9BACL</name>
<keyword evidence="1" id="KW-0732">Signal</keyword>
<feature type="signal peptide" evidence="1">
    <location>
        <begin position="1"/>
        <end position="22"/>
    </location>
</feature>
<accession>A0ABW0M2G5</accession>
<dbReference type="Proteomes" id="UP001596105">
    <property type="component" value="Unassembled WGS sequence"/>
</dbReference>
<reference evidence="3" key="1">
    <citation type="journal article" date="2019" name="Int. J. Syst. Evol. Microbiol.">
        <title>The Global Catalogue of Microorganisms (GCM) 10K type strain sequencing project: providing services to taxonomists for standard genome sequencing and annotation.</title>
        <authorList>
            <consortium name="The Broad Institute Genomics Platform"/>
            <consortium name="The Broad Institute Genome Sequencing Center for Infectious Disease"/>
            <person name="Wu L."/>
            <person name="Ma J."/>
        </authorList>
    </citation>
    <scope>NUCLEOTIDE SEQUENCE [LARGE SCALE GENOMIC DNA]</scope>
    <source>
        <strain evidence="3">CCUG 57113</strain>
    </source>
</reference>
<feature type="chain" id="PRO_5045731800" description="DUF4878 domain-containing protein" evidence="1">
    <location>
        <begin position="23"/>
        <end position="147"/>
    </location>
</feature>
<evidence type="ECO:0000313" key="3">
    <source>
        <dbReference type="Proteomes" id="UP001596105"/>
    </source>
</evidence>
<protein>
    <recommendedName>
        <fullName evidence="4">DUF4878 domain-containing protein</fullName>
    </recommendedName>
</protein>
<dbReference type="RefSeq" id="WP_209749763.1">
    <property type="nucleotide sequence ID" value="NZ_JBHSMH010000120.1"/>
</dbReference>
<organism evidence="2 3">
    <name type="scientific">Cohnella suwonensis</name>
    <dbReference type="NCBI Taxonomy" id="696072"/>
    <lineage>
        <taxon>Bacteria</taxon>
        <taxon>Bacillati</taxon>
        <taxon>Bacillota</taxon>
        <taxon>Bacilli</taxon>
        <taxon>Bacillales</taxon>
        <taxon>Paenibacillaceae</taxon>
        <taxon>Cohnella</taxon>
    </lineage>
</organism>
<gene>
    <name evidence="2" type="ORF">ACFPPD_26915</name>
</gene>
<dbReference type="PROSITE" id="PS51257">
    <property type="entry name" value="PROKAR_LIPOPROTEIN"/>
    <property type="match status" value="1"/>
</dbReference>